<evidence type="ECO:0000259" key="8">
    <source>
        <dbReference type="Pfam" id="PF02706"/>
    </source>
</evidence>
<accession>A0A7C3Z2T2</accession>
<evidence type="ECO:0000256" key="4">
    <source>
        <dbReference type="ARBA" id="ARBA00022989"/>
    </source>
</evidence>
<keyword evidence="6" id="KW-0175">Coiled coil</keyword>
<comment type="caution">
    <text evidence="10">The sequence shown here is derived from an EMBL/GenBank/DDBJ whole genome shotgun (WGS) entry which is preliminary data.</text>
</comment>
<dbReference type="GO" id="GO:0004713">
    <property type="term" value="F:protein tyrosine kinase activity"/>
    <property type="evidence" value="ECO:0007669"/>
    <property type="project" value="TreeGrafter"/>
</dbReference>
<feature type="coiled-coil region" evidence="6">
    <location>
        <begin position="194"/>
        <end position="271"/>
    </location>
</feature>
<reference evidence="10" key="1">
    <citation type="journal article" date="2020" name="mSystems">
        <title>Genome- and Community-Level Interaction Insights into Carbon Utilization and Element Cycling Functions of Hydrothermarchaeota in Hydrothermal Sediment.</title>
        <authorList>
            <person name="Zhou Z."/>
            <person name="Liu Y."/>
            <person name="Xu W."/>
            <person name="Pan J."/>
            <person name="Luo Z.H."/>
            <person name="Li M."/>
        </authorList>
    </citation>
    <scope>NUCLEOTIDE SEQUENCE [LARGE SCALE GENOMIC DNA]</scope>
    <source>
        <strain evidence="10">SpSt-897</strain>
    </source>
</reference>
<keyword evidence="4 7" id="KW-1133">Transmembrane helix</keyword>
<feature type="domain" description="Tyrosine-protein kinase G-rich" evidence="9">
    <location>
        <begin position="437"/>
        <end position="518"/>
    </location>
</feature>
<comment type="subcellular location">
    <subcellularLocation>
        <location evidence="1">Cell membrane</location>
        <topology evidence="1">Multi-pass membrane protein</topology>
    </subcellularLocation>
</comment>
<feature type="domain" description="Polysaccharide chain length determinant N-terminal" evidence="8">
    <location>
        <begin position="23"/>
        <end position="104"/>
    </location>
</feature>
<feature type="transmembrane region" description="Helical" evidence="7">
    <location>
        <begin position="500"/>
        <end position="519"/>
    </location>
</feature>
<dbReference type="Pfam" id="PF13807">
    <property type="entry name" value="GNVR"/>
    <property type="match status" value="1"/>
</dbReference>
<evidence type="ECO:0000256" key="5">
    <source>
        <dbReference type="ARBA" id="ARBA00023136"/>
    </source>
</evidence>
<evidence type="ECO:0000256" key="3">
    <source>
        <dbReference type="ARBA" id="ARBA00022692"/>
    </source>
</evidence>
<evidence type="ECO:0000256" key="2">
    <source>
        <dbReference type="ARBA" id="ARBA00022475"/>
    </source>
</evidence>
<dbReference type="EMBL" id="DTMF01000249">
    <property type="protein sequence ID" value="HGF34705.1"/>
    <property type="molecule type" value="Genomic_DNA"/>
</dbReference>
<feature type="transmembrane region" description="Helical" evidence="7">
    <location>
        <begin position="563"/>
        <end position="590"/>
    </location>
</feature>
<gene>
    <name evidence="10" type="ORF">ENW96_10005</name>
</gene>
<evidence type="ECO:0000256" key="7">
    <source>
        <dbReference type="SAM" id="Phobius"/>
    </source>
</evidence>
<dbReference type="GO" id="GO:0005886">
    <property type="term" value="C:plasma membrane"/>
    <property type="evidence" value="ECO:0007669"/>
    <property type="project" value="UniProtKB-SubCell"/>
</dbReference>
<keyword evidence="2" id="KW-1003">Cell membrane</keyword>
<proteinExistence type="predicted"/>
<organism evidence="10">
    <name type="scientific">Desulfobacca acetoxidans</name>
    <dbReference type="NCBI Taxonomy" id="60893"/>
    <lineage>
        <taxon>Bacteria</taxon>
        <taxon>Pseudomonadati</taxon>
        <taxon>Thermodesulfobacteriota</taxon>
        <taxon>Desulfobaccia</taxon>
        <taxon>Desulfobaccales</taxon>
        <taxon>Desulfobaccaceae</taxon>
        <taxon>Desulfobacca</taxon>
    </lineage>
</organism>
<dbReference type="AlphaFoldDB" id="A0A7C3Z2T2"/>
<keyword evidence="3 7" id="KW-0812">Transmembrane</keyword>
<dbReference type="PANTHER" id="PTHR32309">
    <property type="entry name" value="TYROSINE-PROTEIN KINASE"/>
    <property type="match status" value="1"/>
</dbReference>
<evidence type="ECO:0000256" key="1">
    <source>
        <dbReference type="ARBA" id="ARBA00004651"/>
    </source>
</evidence>
<evidence type="ECO:0000256" key="6">
    <source>
        <dbReference type="SAM" id="Coils"/>
    </source>
</evidence>
<sequence length="601" mass="68183">MSIPYISNDNKGVSLHVMEPEKDLRYYWRALIVRKHYFIWPALAVMLIAILVALLLPSVYESKSAILIEEQQIPPDFVKSTVTGYADQRIQSLNQQILSRTRLLDIIRQFDLYSDLRGRYTQEEIVEKMRDDINIELISAEVGDQKRKRPGRTGQEGVTIAFTIAYRGKNPDVVQKVAGTLASLYLQENLKIREEQAKTTTKFLETELKEIQERLKDIGQKITDFKAKNEGILPELQQFNISQADRLEKEIDQLKVQIQAAEDRKIYLEGQLASVKPDTPIISATGERVLDPNSRLHQLEVVLADLQSKFSNNHPDVIKVKREMAELQKLTGSPGGSPSIKRQKLTKLQAELAALQGRYSDQHPEVVKLKKEIAELEKMPASGGAAKPVEQPENPAYVNLLTNIQAAANDIQALKRQRADLESKLRIYRQRLEDAPKVEQEYLALTRDYQNAHAKHQEIMNKILEARIAEGMEESQKGEKFTIIDPASYPEKPVAPKRGLIALAGLILGLGAGLGLVALTENLDHSVKNTDELAWLTGLPVLGRITRIITPEDLARQKQRKRLIWSAAGVTFFVGLLIFHFFVMDLWIFYARLERFVGKYL</sequence>
<dbReference type="Pfam" id="PF02706">
    <property type="entry name" value="Wzz"/>
    <property type="match status" value="1"/>
</dbReference>
<evidence type="ECO:0000259" key="9">
    <source>
        <dbReference type="Pfam" id="PF13807"/>
    </source>
</evidence>
<feature type="transmembrane region" description="Helical" evidence="7">
    <location>
        <begin position="37"/>
        <end position="60"/>
    </location>
</feature>
<protein>
    <submittedName>
        <fullName evidence="10">Uncharacterized protein</fullName>
    </submittedName>
</protein>
<dbReference type="PANTHER" id="PTHR32309:SF13">
    <property type="entry name" value="FERRIC ENTEROBACTIN TRANSPORT PROTEIN FEPE"/>
    <property type="match status" value="1"/>
</dbReference>
<dbReference type="InterPro" id="IPR050445">
    <property type="entry name" value="Bact_polysacc_biosynth/exp"/>
</dbReference>
<evidence type="ECO:0000313" key="10">
    <source>
        <dbReference type="EMBL" id="HGF34705.1"/>
    </source>
</evidence>
<feature type="coiled-coil region" evidence="6">
    <location>
        <begin position="397"/>
        <end position="431"/>
    </location>
</feature>
<dbReference type="InterPro" id="IPR032807">
    <property type="entry name" value="GNVR"/>
</dbReference>
<keyword evidence="5 7" id="KW-0472">Membrane</keyword>
<dbReference type="InterPro" id="IPR003856">
    <property type="entry name" value="LPS_length_determ_N"/>
</dbReference>
<name>A0A7C3Z2T2_9BACT</name>